<dbReference type="InterPro" id="IPR016698">
    <property type="entry name" value="Numb/numb-like"/>
</dbReference>
<dbReference type="InterPro" id="IPR001283">
    <property type="entry name" value="CRISP-related"/>
</dbReference>
<dbReference type="PANTHER" id="PTHR47368">
    <property type="entry name" value="NUMB"/>
    <property type="match status" value="1"/>
</dbReference>
<dbReference type="Pfam" id="PF00640">
    <property type="entry name" value="PID"/>
    <property type="match status" value="1"/>
</dbReference>
<organism evidence="5 6">
    <name type="scientific">Apolygus lucorum</name>
    <name type="common">Small green plant bug</name>
    <name type="synonym">Lygocoris lucorum</name>
    <dbReference type="NCBI Taxonomy" id="248454"/>
    <lineage>
        <taxon>Eukaryota</taxon>
        <taxon>Metazoa</taxon>
        <taxon>Ecdysozoa</taxon>
        <taxon>Arthropoda</taxon>
        <taxon>Hexapoda</taxon>
        <taxon>Insecta</taxon>
        <taxon>Pterygota</taxon>
        <taxon>Neoptera</taxon>
        <taxon>Paraneoptera</taxon>
        <taxon>Hemiptera</taxon>
        <taxon>Heteroptera</taxon>
        <taxon>Panheteroptera</taxon>
        <taxon>Cimicomorpha</taxon>
        <taxon>Miridae</taxon>
        <taxon>Mirini</taxon>
        <taxon>Apolygus</taxon>
    </lineage>
</organism>
<dbReference type="CDD" id="cd05380">
    <property type="entry name" value="CAP_euk"/>
    <property type="match status" value="3"/>
</dbReference>
<dbReference type="GO" id="GO:0005737">
    <property type="term" value="C:cytoplasm"/>
    <property type="evidence" value="ECO:0007669"/>
    <property type="project" value="TreeGrafter"/>
</dbReference>
<comment type="caution">
    <text evidence="5">The sequence shown here is derived from an EMBL/GenBank/DDBJ whole genome shotgun (WGS) entry which is preliminary data.</text>
</comment>
<dbReference type="SUPFAM" id="SSF50729">
    <property type="entry name" value="PH domain-like"/>
    <property type="match status" value="1"/>
</dbReference>
<keyword evidence="2" id="KW-0597">Phosphoprotein</keyword>
<dbReference type="Proteomes" id="UP000466442">
    <property type="component" value="Linkage Group LG5"/>
</dbReference>
<evidence type="ECO:0000259" key="4">
    <source>
        <dbReference type="PROSITE" id="PS01179"/>
    </source>
</evidence>
<feature type="domain" description="PID" evidence="4">
    <location>
        <begin position="709"/>
        <end position="834"/>
    </location>
</feature>
<evidence type="ECO:0000256" key="3">
    <source>
        <dbReference type="SAM" id="MobiDB-lite"/>
    </source>
</evidence>
<protein>
    <recommendedName>
        <fullName evidence="4">PID domain-containing protein</fullName>
    </recommendedName>
</protein>
<keyword evidence="6" id="KW-1185">Reference proteome</keyword>
<dbReference type="Gene3D" id="2.30.29.30">
    <property type="entry name" value="Pleckstrin-homology domain (PH domain)/Phosphotyrosine-binding domain (PTB)"/>
    <property type="match status" value="1"/>
</dbReference>
<dbReference type="GO" id="GO:0005576">
    <property type="term" value="C:extracellular region"/>
    <property type="evidence" value="ECO:0007669"/>
    <property type="project" value="UniProtKB-SubCell"/>
</dbReference>
<dbReference type="Pfam" id="PF00188">
    <property type="entry name" value="CAP"/>
    <property type="match status" value="3"/>
</dbReference>
<dbReference type="CDD" id="cd01268">
    <property type="entry name" value="PTB_Numb"/>
    <property type="match status" value="1"/>
</dbReference>
<proteinExistence type="predicted"/>
<dbReference type="SUPFAM" id="SSF55797">
    <property type="entry name" value="PR-1-like"/>
    <property type="match status" value="3"/>
</dbReference>
<dbReference type="InterPro" id="IPR018244">
    <property type="entry name" value="Allrgn_V5/Tpx1_CS"/>
</dbReference>
<dbReference type="Gene3D" id="3.40.33.10">
    <property type="entry name" value="CAP"/>
    <property type="match status" value="3"/>
</dbReference>
<evidence type="ECO:0000313" key="5">
    <source>
        <dbReference type="EMBL" id="KAF6210332.1"/>
    </source>
</evidence>
<evidence type="ECO:0000256" key="1">
    <source>
        <dbReference type="ARBA" id="ARBA00022473"/>
    </source>
</evidence>
<dbReference type="PROSITE" id="PS01009">
    <property type="entry name" value="CRISP_1"/>
    <property type="match status" value="2"/>
</dbReference>
<dbReference type="InterPro" id="IPR011993">
    <property type="entry name" value="PH-like_dom_sf"/>
</dbReference>
<dbReference type="InterPro" id="IPR002413">
    <property type="entry name" value="V5_allergen-like"/>
</dbReference>
<name>A0A8S9XMP2_APOLU</name>
<sequence>MCNEGVVDWCALRCKDGNANTMCKYKPQTAIKTCKDIVDVQTPSGRKIILHLHNEYRDRIANGMMKGWPKAANMRQMSWDYYVEAVALRWAMQCVNGHDKCRRTPRFPYVGQNWGMEGNDQEYQSSNGSFDGWVAEIDLISDPKSMVNSFKGGKWGHFTQVVWASSYRLGCGEIHTLEGEYKKTFINCNYGPSGNIVNYPLYLTGEPCTKCPNGTACRPKSTYPNLCAISTDDTVPVDIQTVDITHGQSKLGEDGSVTELGDNESGVNRKLDGVKPRGLGHPSDSKGTSKAARHLPYSTLDENFFFILILRLCEGGRDWCGLECAKGGRHTMCVYKPHSSIKSCRNMRDSQTPSSRKEILHMHNEYRDRLASGKMEGWPKAANMRQMTWDGLSEEIALRWAQQCVEGHDNCRRTFQFKYVGQNYAMEGNGLRYPSNVNSFVGWVDEIKLIKDPRSMIDYFQGGEWGHFTQVIWAESYKLGCTEMHTQEGIYKKTVIVCNYGPGGNVLTTKIYEVGDPCRHTMCIYNAQTHIRNCKNIVDSQTPSGRKDILHLHNKYREEIASGRIEGWPKAANMRLMSWDHYNEMVGLRWAQQCIEGHDKCRRTCNFSHVGQNYGMEGSSAVYPSSKPVFEGWVEEVKIVKDPNSMIASFEGGPWGHFTQGERRGSPKRMDRLRRSFRDSFRRRKEHVPESSKPHLWQADESSVRAGTCTFHVKYLGCVEVYESRGMNVCEEALKVLRNSRRRPVKAVLFVSGDGLRVVEDETKGLIVDQTIEKVSFCAPDRNHDKGFSYICRDGTTRRWMCHGFLALKESGERLSHAVGCAFAACLERKQRREKECGVTMSFDPASSTFTRQGSFRAQTITERLASDNNKNNITVPTTEAPPIPTAKPVTTSMNIITSTKPPLPTHAIERPHATVSMLVRQGSFRGFNHLNQASPFKRQLSLRITDLPSNLERTRSMSLEGGNDSRQPQAPPLIHLKTPVSPIPETSPLADKTDPVSAMCQQLSQGLQLLTNADNDLLSSSAFSNNNSTKNHNIFEDDDLKSNLTKDILRNDFHTKIDAVSFNLSNLEHSSSGRNVLTPPATPPQTTELPRPDQWLGKVAEVAGSGRPPSLAHLRAQSLDTSVFSRTDPFDAEWVPPPAAQRSTNPFLNSSNTSTPVKAFEVQM</sequence>
<accession>A0A8S9XMP2</accession>
<gene>
    <name evidence="5" type="ORF">GE061_013436</name>
</gene>
<dbReference type="EMBL" id="WIXP02000005">
    <property type="protein sequence ID" value="KAF6210332.1"/>
    <property type="molecule type" value="Genomic_DNA"/>
</dbReference>
<reference evidence="5" key="1">
    <citation type="journal article" date="2021" name="Mol. Ecol. Resour.">
        <title>Apolygus lucorum genome provides insights into omnivorousness and mesophyll feeding.</title>
        <authorList>
            <person name="Liu Y."/>
            <person name="Liu H."/>
            <person name="Wang H."/>
            <person name="Huang T."/>
            <person name="Liu B."/>
            <person name="Yang B."/>
            <person name="Yin L."/>
            <person name="Li B."/>
            <person name="Zhang Y."/>
            <person name="Zhang S."/>
            <person name="Jiang F."/>
            <person name="Zhang X."/>
            <person name="Ren Y."/>
            <person name="Wang B."/>
            <person name="Wang S."/>
            <person name="Lu Y."/>
            <person name="Wu K."/>
            <person name="Fan W."/>
            <person name="Wang G."/>
        </authorList>
    </citation>
    <scope>NUCLEOTIDE SEQUENCE</scope>
    <source>
        <strain evidence="5">12Hb</strain>
    </source>
</reference>
<feature type="region of interest" description="Disordered" evidence="3">
    <location>
        <begin position="870"/>
        <end position="890"/>
    </location>
</feature>
<dbReference type="PANTHER" id="PTHR47368:SF2">
    <property type="entry name" value="PID DOMAIN-CONTAINING PROTEIN"/>
    <property type="match status" value="1"/>
</dbReference>
<dbReference type="InterPro" id="IPR010449">
    <property type="entry name" value="Numb_domain"/>
</dbReference>
<feature type="region of interest" description="Disordered" evidence="3">
    <location>
        <begin position="248"/>
        <end position="291"/>
    </location>
</feature>
<dbReference type="PRINTS" id="PR00837">
    <property type="entry name" value="V5TPXLIKE"/>
</dbReference>
<keyword evidence="1" id="KW-0217">Developmental protein</keyword>
<dbReference type="InterPro" id="IPR006020">
    <property type="entry name" value="PTB/PI_dom"/>
</dbReference>
<evidence type="ECO:0000256" key="2">
    <source>
        <dbReference type="ARBA" id="ARBA00022553"/>
    </source>
</evidence>
<evidence type="ECO:0000313" key="6">
    <source>
        <dbReference type="Proteomes" id="UP000466442"/>
    </source>
</evidence>
<dbReference type="PROSITE" id="PS01179">
    <property type="entry name" value="PID"/>
    <property type="match status" value="1"/>
</dbReference>
<dbReference type="PRINTS" id="PR00838">
    <property type="entry name" value="V5ALLERGEN"/>
</dbReference>
<dbReference type="AlphaFoldDB" id="A0A8S9XMP2"/>
<dbReference type="Pfam" id="PF06311">
    <property type="entry name" value="NumbF"/>
    <property type="match status" value="1"/>
</dbReference>
<dbReference type="InterPro" id="IPR014044">
    <property type="entry name" value="CAP_dom"/>
</dbReference>
<feature type="region of interest" description="Disordered" evidence="3">
    <location>
        <begin position="1070"/>
        <end position="1091"/>
    </location>
</feature>
<dbReference type="FunFam" id="2.30.29.30:FF:000031">
    <property type="entry name" value="protein numb isoform X1"/>
    <property type="match status" value="1"/>
</dbReference>
<dbReference type="OrthoDB" id="10070446at2759"/>
<dbReference type="SMART" id="SM00462">
    <property type="entry name" value="PTB"/>
    <property type="match status" value="1"/>
</dbReference>
<dbReference type="PROSITE" id="PS01010">
    <property type="entry name" value="CRISP_2"/>
    <property type="match status" value="2"/>
</dbReference>
<dbReference type="InterPro" id="IPR035940">
    <property type="entry name" value="CAP_sf"/>
</dbReference>
<dbReference type="SMART" id="SM00198">
    <property type="entry name" value="SCP"/>
    <property type="match status" value="2"/>
</dbReference>